<evidence type="ECO:0000256" key="11">
    <source>
        <dbReference type="ARBA" id="ARBA00076614"/>
    </source>
</evidence>
<keyword evidence="19" id="KW-1185">Reference proteome</keyword>
<dbReference type="NCBIfam" id="NF005883">
    <property type="entry name" value="PRK07845.1"/>
    <property type="match status" value="1"/>
</dbReference>
<dbReference type="EMBL" id="BOOW01000007">
    <property type="protein sequence ID" value="GII90927.1"/>
    <property type="molecule type" value="Genomic_DNA"/>
</dbReference>
<gene>
    <name evidence="18" type="primary">pdhD</name>
    <name evidence="18" type="ORF">Ssi02_11580</name>
</gene>
<dbReference type="GO" id="GO:0003955">
    <property type="term" value="F:NAD(P)H dehydrogenase (quinone) activity"/>
    <property type="evidence" value="ECO:0007669"/>
    <property type="project" value="UniProtKB-EC"/>
</dbReference>
<feature type="domain" description="FAD/NAD(P)-binding" evidence="17">
    <location>
        <begin position="3"/>
        <end position="323"/>
    </location>
</feature>
<evidence type="ECO:0000313" key="19">
    <source>
        <dbReference type="Proteomes" id="UP000606172"/>
    </source>
</evidence>
<comment type="cofactor">
    <cofactor evidence="14">
        <name>FAD</name>
        <dbReference type="ChEBI" id="CHEBI:57692"/>
    </cofactor>
    <text evidence="14">Binds 1 FAD per subunit.</text>
</comment>
<dbReference type="Proteomes" id="UP000606172">
    <property type="component" value="Unassembled WGS sequence"/>
</dbReference>
<dbReference type="PRINTS" id="PR00368">
    <property type="entry name" value="FADPNR"/>
</dbReference>
<evidence type="ECO:0000256" key="3">
    <source>
        <dbReference type="ARBA" id="ARBA00012648"/>
    </source>
</evidence>
<evidence type="ECO:0000256" key="4">
    <source>
        <dbReference type="ARBA" id="ARBA00022630"/>
    </source>
</evidence>
<dbReference type="RefSeq" id="WP_204021777.1">
    <property type="nucleotide sequence ID" value="NZ_BOOW01000007.1"/>
</dbReference>
<feature type="binding site" evidence="14">
    <location>
        <position position="308"/>
    </location>
    <ligand>
        <name>FAD</name>
        <dbReference type="ChEBI" id="CHEBI:57692"/>
    </ligand>
</feature>
<evidence type="ECO:0000256" key="9">
    <source>
        <dbReference type="ARBA" id="ARBA00048983"/>
    </source>
</evidence>
<feature type="binding site" evidence="14">
    <location>
        <begin position="180"/>
        <end position="187"/>
    </location>
    <ligand>
        <name>NAD(+)</name>
        <dbReference type="ChEBI" id="CHEBI:57540"/>
    </ligand>
</feature>
<evidence type="ECO:0000256" key="2">
    <source>
        <dbReference type="ARBA" id="ARBA00011881"/>
    </source>
</evidence>
<dbReference type="Gene3D" id="3.50.50.60">
    <property type="entry name" value="FAD/NAD(P)-binding domain"/>
    <property type="match status" value="2"/>
</dbReference>
<accession>A0A919RCI3</accession>
<dbReference type="AlphaFoldDB" id="A0A919RCI3"/>
<feature type="binding site" evidence="14">
    <location>
        <position position="119"/>
    </location>
    <ligand>
        <name>FAD</name>
        <dbReference type="ChEBI" id="CHEBI:57692"/>
    </ligand>
</feature>
<sequence length="464" mass="48230">MTRIVIIGGGPGGYEAALVAAQLGADVTVVEEHGPGGACVLTDCVPSKTLIATSVRKQALLDAASLGVYFTGGPDGDVGGVYADMPLVNGRVKELAQAQSADIASRLAAEGVEIVKARGRLVDPQVVRAGDRTIRADVVIVATGATPRILPGAEPDGERVLTWRQMYDLDTLPEHLIVVGSGVTGAEFAGAYRSLGSDVTLVSSRDRMMPNEDADAAEVLEEVYRRRGMNVMGRTRASSVKRTEDGVVVTLEDGRTAEGSHCLMTVGMVPNTSGMGLEEAGVQLDKGGFIQVDKVSRTSASGVYAAGDCTGVLMLASVSAMQGRIAVWHALGEAVQPLRLATVASNIFTDPEIAAVGVSQRAIESGEVEANVVKLPLATNARAKMQGFNDGFVKLFCRPHTGIVLGGVVVAPSASELILAVSVAVSQRLTVDQLAHTFAVYPSMSGSVTEAARRLMQPLPNGGV</sequence>
<feature type="disulfide bond" description="Redox-active" evidence="15">
    <location>
        <begin position="39"/>
        <end position="44"/>
    </location>
</feature>
<evidence type="ECO:0000259" key="17">
    <source>
        <dbReference type="Pfam" id="PF07992"/>
    </source>
</evidence>
<evidence type="ECO:0000256" key="15">
    <source>
        <dbReference type="PIRSR" id="PIRSR000350-4"/>
    </source>
</evidence>
<evidence type="ECO:0000256" key="14">
    <source>
        <dbReference type="PIRSR" id="PIRSR000350-3"/>
    </source>
</evidence>
<dbReference type="PIRSF" id="PIRSF000350">
    <property type="entry name" value="Mercury_reductase_MerA"/>
    <property type="match status" value="1"/>
</dbReference>
<dbReference type="PANTHER" id="PTHR43014:SF1">
    <property type="entry name" value="NAD(P)H DEHYDROGENASE (QUINONE)"/>
    <property type="match status" value="1"/>
</dbReference>
<evidence type="ECO:0000256" key="13">
    <source>
        <dbReference type="ARBA" id="ARBA00079404"/>
    </source>
</evidence>
<dbReference type="PANTHER" id="PTHR43014">
    <property type="entry name" value="MERCURIC REDUCTASE"/>
    <property type="match status" value="1"/>
</dbReference>
<dbReference type="InterPro" id="IPR001100">
    <property type="entry name" value="Pyr_nuc-diS_OxRdtase"/>
</dbReference>
<evidence type="ECO:0000256" key="12">
    <source>
        <dbReference type="ARBA" id="ARBA00077506"/>
    </source>
</evidence>
<proteinExistence type="inferred from homology"/>
<protein>
    <recommendedName>
        <fullName evidence="10">NAD(P)H dehydrogenase (quinone)</fullName>
        <ecNumber evidence="3">1.6.5.2</ecNumber>
    </recommendedName>
    <alternativeName>
        <fullName evidence="13">NAD(P)H quinone reductase</fullName>
    </alternativeName>
    <alternativeName>
        <fullName evidence="11">NAD(P)H: menadione oxidoreductase</fullName>
    </alternativeName>
    <alternativeName>
        <fullName evidence="12">NADH-menadione reductase</fullName>
    </alternativeName>
</protein>
<evidence type="ECO:0000256" key="10">
    <source>
        <dbReference type="ARBA" id="ARBA00072193"/>
    </source>
</evidence>
<evidence type="ECO:0000313" key="18">
    <source>
        <dbReference type="EMBL" id="GII90927.1"/>
    </source>
</evidence>
<dbReference type="Gene3D" id="3.30.390.30">
    <property type="match status" value="1"/>
</dbReference>
<feature type="binding site" evidence="14">
    <location>
        <position position="267"/>
    </location>
    <ligand>
        <name>NAD(+)</name>
        <dbReference type="ChEBI" id="CHEBI:57540"/>
    </ligand>
</feature>
<keyword evidence="14" id="KW-0547">Nucleotide-binding</keyword>
<dbReference type="SUPFAM" id="SSF55424">
    <property type="entry name" value="FAD/NAD-linked reductases, dimerisation (C-terminal) domain"/>
    <property type="match status" value="1"/>
</dbReference>
<evidence type="ECO:0000256" key="6">
    <source>
        <dbReference type="ARBA" id="ARBA00023002"/>
    </source>
</evidence>
<evidence type="ECO:0000256" key="5">
    <source>
        <dbReference type="ARBA" id="ARBA00022827"/>
    </source>
</evidence>
<comment type="catalytic activity">
    <reaction evidence="8">
        <text>a quinone + NADH + H(+) = a quinol + NAD(+)</text>
        <dbReference type="Rhea" id="RHEA:46160"/>
        <dbReference type="ChEBI" id="CHEBI:15378"/>
        <dbReference type="ChEBI" id="CHEBI:24646"/>
        <dbReference type="ChEBI" id="CHEBI:57540"/>
        <dbReference type="ChEBI" id="CHEBI:57945"/>
        <dbReference type="ChEBI" id="CHEBI:132124"/>
        <dbReference type="EC" id="1.6.5.2"/>
    </reaction>
</comment>
<dbReference type="InterPro" id="IPR036188">
    <property type="entry name" value="FAD/NAD-bd_sf"/>
</dbReference>
<dbReference type="InterPro" id="IPR004099">
    <property type="entry name" value="Pyr_nucl-diS_OxRdtase_dimer"/>
</dbReference>
<dbReference type="Pfam" id="PF02852">
    <property type="entry name" value="Pyr_redox_dim"/>
    <property type="match status" value="1"/>
</dbReference>
<dbReference type="InterPro" id="IPR016156">
    <property type="entry name" value="FAD/NAD-linked_Rdtase_dimer_sf"/>
</dbReference>
<dbReference type="PRINTS" id="PR00411">
    <property type="entry name" value="PNDRDTASEI"/>
</dbReference>
<feature type="binding site" evidence="14">
    <location>
        <position position="48"/>
    </location>
    <ligand>
        <name>FAD</name>
        <dbReference type="ChEBI" id="CHEBI:57692"/>
    </ligand>
</feature>
<organism evidence="18 19">
    <name type="scientific">Sinosporangium siamense</name>
    <dbReference type="NCBI Taxonomy" id="1367973"/>
    <lineage>
        <taxon>Bacteria</taxon>
        <taxon>Bacillati</taxon>
        <taxon>Actinomycetota</taxon>
        <taxon>Actinomycetes</taxon>
        <taxon>Streptosporangiales</taxon>
        <taxon>Streptosporangiaceae</taxon>
        <taxon>Sinosporangium</taxon>
    </lineage>
</organism>
<evidence type="ECO:0000256" key="8">
    <source>
        <dbReference type="ARBA" id="ARBA00047678"/>
    </source>
</evidence>
<keyword evidence="5 14" id="KW-0274">FAD</keyword>
<dbReference type="Pfam" id="PF07992">
    <property type="entry name" value="Pyr_redox_2"/>
    <property type="match status" value="1"/>
</dbReference>
<dbReference type="InterPro" id="IPR023753">
    <property type="entry name" value="FAD/NAD-binding_dom"/>
</dbReference>
<keyword evidence="6" id="KW-0560">Oxidoreductase</keyword>
<evidence type="ECO:0000259" key="16">
    <source>
        <dbReference type="Pfam" id="PF02852"/>
    </source>
</evidence>
<evidence type="ECO:0000256" key="1">
    <source>
        <dbReference type="ARBA" id="ARBA00007532"/>
    </source>
</evidence>
<reference evidence="18" key="1">
    <citation type="submission" date="2021-01" db="EMBL/GenBank/DDBJ databases">
        <title>Whole genome shotgun sequence of Sinosporangium siamense NBRC 109515.</title>
        <authorList>
            <person name="Komaki H."/>
            <person name="Tamura T."/>
        </authorList>
    </citation>
    <scope>NUCLEOTIDE SEQUENCE</scope>
    <source>
        <strain evidence="18">NBRC 109515</strain>
    </source>
</reference>
<comment type="similarity">
    <text evidence="1">Belongs to the class-I pyridine nucleotide-disulfide oxidoreductase family.</text>
</comment>
<name>A0A919RCI3_9ACTN</name>
<dbReference type="EC" id="1.6.5.2" evidence="3"/>
<keyword evidence="4" id="KW-0285">Flavoprotein</keyword>
<comment type="caution">
    <text evidence="18">The sequence shown here is derived from an EMBL/GenBank/DDBJ whole genome shotgun (WGS) entry which is preliminary data.</text>
</comment>
<evidence type="ECO:0000256" key="7">
    <source>
        <dbReference type="ARBA" id="ARBA00023027"/>
    </source>
</evidence>
<dbReference type="GO" id="GO:0050660">
    <property type="term" value="F:flavin adenine dinucleotide binding"/>
    <property type="evidence" value="ECO:0007669"/>
    <property type="project" value="TreeGrafter"/>
</dbReference>
<comment type="subunit">
    <text evidence="2">Homotetramer.</text>
</comment>
<feature type="domain" description="Pyridine nucleotide-disulphide oxidoreductase dimerisation" evidence="16">
    <location>
        <begin position="344"/>
        <end position="452"/>
    </location>
</feature>
<dbReference type="SUPFAM" id="SSF51905">
    <property type="entry name" value="FAD/NAD(P)-binding domain"/>
    <property type="match status" value="1"/>
</dbReference>
<dbReference type="FunFam" id="3.50.50.60:FF:000054">
    <property type="entry name" value="Flavoprotein disulfide reductase"/>
    <property type="match status" value="1"/>
</dbReference>
<comment type="catalytic activity">
    <reaction evidence="9">
        <text>a quinone + NADPH + H(+) = a quinol + NADP(+)</text>
        <dbReference type="Rhea" id="RHEA:46164"/>
        <dbReference type="ChEBI" id="CHEBI:15378"/>
        <dbReference type="ChEBI" id="CHEBI:24646"/>
        <dbReference type="ChEBI" id="CHEBI:57783"/>
        <dbReference type="ChEBI" id="CHEBI:58349"/>
        <dbReference type="ChEBI" id="CHEBI:132124"/>
        <dbReference type="EC" id="1.6.5.2"/>
    </reaction>
</comment>
<keyword evidence="7 14" id="KW-0520">NAD</keyword>